<dbReference type="PANTHER" id="PTHR30532">
    <property type="entry name" value="IRON III DICITRATE-BINDING PERIPLASMIC PROTEIN"/>
    <property type="match status" value="1"/>
</dbReference>
<name>A0A2L1UN31_9GAMM</name>
<evidence type="ECO:0000256" key="2">
    <source>
        <dbReference type="ARBA" id="ARBA00008814"/>
    </source>
</evidence>
<evidence type="ECO:0000256" key="5">
    <source>
        <dbReference type="ARBA" id="ARBA00022729"/>
    </source>
</evidence>
<dbReference type="Proteomes" id="UP000239197">
    <property type="component" value="Chromosome"/>
</dbReference>
<accession>A0A2L1UN31</accession>
<dbReference type="InterPro" id="IPR051313">
    <property type="entry name" value="Bact_iron-sidero_bind"/>
</dbReference>
<dbReference type="PRINTS" id="PR01715">
    <property type="entry name" value="FERRIBNDNGPP"/>
</dbReference>
<keyword evidence="4" id="KW-0406">Ion transport</keyword>
<feature type="domain" description="Fe/B12 periplasmic-binding" evidence="7">
    <location>
        <begin position="40"/>
        <end position="303"/>
    </location>
</feature>
<dbReference type="KEGG" id="rox:BV494_05105"/>
<evidence type="ECO:0000259" key="7">
    <source>
        <dbReference type="PROSITE" id="PS50983"/>
    </source>
</evidence>
<dbReference type="GO" id="GO:0030288">
    <property type="term" value="C:outer membrane-bounded periplasmic space"/>
    <property type="evidence" value="ECO:0007669"/>
    <property type="project" value="TreeGrafter"/>
</dbReference>
<keyword evidence="5 6" id="KW-0732">Signal</keyword>
<dbReference type="SUPFAM" id="SSF53807">
    <property type="entry name" value="Helical backbone' metal receptor"/>
    <property type="match status" value="1"/>
</dbReference>
<evidence type="ECO:0000256" key="6">
    <source>
        <dbReference type="SAM" id="SignalP"/>
    </source>
</evidence>
<dbReference type="Pfam" id="PF01497">
    <property type="entry name" value="Peripla_BP_2"/>
    <property type="match status" value="1"/>
</dbReference>
<keyword evidence="9" id="KW-1185">Reference proteome</keyword>
<keyword evidence="4" id="KW-0408">Iron</keyword>
<evidence type="ECO:0000256" key="4">
    <source>
        <dbReference type="ARBA" id="ARBA00022496"/>
    </source>
</evidence>
<feature type="signal peptide" evidence="6">
    <location>
        <begin position="1"/>
        <end position="28"/>
    </location>
</feature>
<keyword evidence="4" id="KW-0410">Iron transport</keyword>
<sequence length="306" mass="33084">MSVFLLSRRDCLKALLALPWVNAPAALAASSQSVTTSEDRIIAINWLAAETLLSLGITPLAVSDVGYFRRRIAEPVLPENVQDIGPYWEPNIELIAALKPTLILSDMIAPALLDSLQRIAPVQVVSVYPAAGDLWLALVSFTAGLGKTFSASAQAAQLTDRATRTLRDGQQRLSRVAGQRILVAVRSQDGKYATVYGRNSLPDAILIRLGLRNAWTQPVGAMGTANVSVEKLASLPADWLFYTELPTTLTQISRLRQPDGLWQQLPLVAVGRARELTHFFPFGGLTTATGLAQHITTALTEPDSHA</sequence>
<proteinExistence type="inferred from homology"/>
<gene>
    <name evidence="8" type="ORF">BV494_05105</name>
</gene>
<evidence type="ECO:0000313" key="9">
    <source>
        <dbReference type="Proteomes" id="UP000239197"/>
    </source>
</evidence>
<dbReference type="AlphaFoldDB" id="A0A2L1UN31"/>
<dbReference type="GO" id="GO:1901678">
    <property type="term" value="P:iron coordination entity transport"/>
    <property type="evidence" value="ECO:0007669"/>
    <property type="project" value="UniProtKB-ARBA"/>
</dbReference>
<evidence type="ECO:0000256" key="1">
    <source>
        <dbReference type="ARBA" id="ARBA00004196"/>
    </source>
</evidence>
<comment type="similarity">
    <text evidence="2">Belongs to the bacterial solute-binding protein 8 family.</text>
</comment>
<dbReference type="EMBL" id="CP019062">
    <property type="protein sequence ID" value="AVF34345.1"/>
    <property type="molecule type" value="Genomic_DNA"/>
</dbReference>
<feature type="chain" id="PRO_5014908236" evidence="6">
    <location>
        <begin position="29"/>
        <end position="306"/>
    </location>
</feature>
<dbReference type="OrthoDB" id="6160519at2"/>
<evidence type="ECO:0000313" key="8">
    <source>
        <dbReference type="EMBL" id="AVF34345.1"/>
    </source>
</evidence>
<dbReference type="RefSeq" id="WP_104921874.1">
    <property type="nucleotide sequence ID" value="NZ_CP019062.1"/>
</dbReference>
<organism evidence="8 9">
    <name type="scientific">Rahnella sikkimica</name>
    <dbReference type="NCBI Taxonomy" id="1805933"/>
    <lineage>
        <taxon>Bacteria</taxon>
        <taxon>Pseudomonadati</taxon>
        <taxon>Pseudomonadota</taxon>
        <taxon>Gammaproteobacteria</taxon>
        <taxon>Enterobacterales</taxon>
        <taxon>Yersiniaceae</taxon>
        <taxon>Rahnella</taxon>
    </lineage>
</organism>
<comment type="subcellular location">
    <subcellularLocation>
        <location evidence="1">Cell envelope</location>
    </subcellularLocation>
</comment>
<evidence type="ECO:0000256" key="3">
    <source>
        <dbReference type="ARBA" id="ARBA00022448"/>
    </source>
</evidence>
<protein>
    <submittedName>
        <fullName evidence="8">Fe3+-siderophore ABC transporter substrate-binding protein</fullName>
    </submittedName>
</protein>
<dbReference type="Gene3D" id="3.40.50.1980">
    <property type="entry name" value="Nitrogenase molybdenum iron protein domain"/>
    <property type="match status" value="2"/>
</dbReference>
<reference evidence="9" key="1">
    <citation type="submission" date="2017-01" db="EMBL/GenBank/DDBJ databases">
        <title>Genome sequence of Rouxiella sp. ERMR1:05.</title>
        <authorList>
            <person name="Kumar R."/>
            <person name="Singh D."/>
            <person name="Kumar S."/>
        </authorList>
    </citation>
    <scope>NUCLEOTIDE SEQUENCE [LARGE SCALE GENOMIC DNA]</scope>
    <source>
        <strain evidence="9">ERMR1:05</strain>
    </source>
</reference>
<dbReference type="PROSITE" id="PS50983">
    <property type="entry name" value="FE_B12_PBP"/>
    <property type="match status" value="1"/>
</dbReference>
<dbReference type="PANTHER" id="PTHR30532:SF1">
    <property type="entry name" value="IRON(3+)-HYDROXAMATE-BINDING PROTEIN FHUD"/>
    <property type="match status" value="1"/>
</dbReference>
<dbReference type="InterPro" id="IPR002491">
    <property type="entry name" value="ABC_transptr_periplasmic_BD"/>
</dbReference>
<keyword evidence="3" id="KW-0813">Transport</keyword>